<dbReference type="OrthoDB" id="10492519at2759"/>
<proteinExistence type="predicted"/>
<dbReference type="PROSITE" id="PS50017">
    <property type="entry name" value="DEATH_DOMAIN"/>
    <property type="match status" value="1"/>
</dbReference>
<dbReference type="Gene3D" id="2.60.220.30">
    <property type="match status" value="1"/>
</dbReference>
<sequence>MEPDTDSHFVQFAEPHTLHPTVPNWTCPSAEASCSKRWFSSFAAVWRLKSFVFPKPMSKTSEFICSLPDYPNVQEVPTIDHDVEGMFVGPILHISCSNNVKLSAPAKISLPLALTDGEIEPAELHSGQVKILHFNSREESQEWTDISDHLDMPVVLRDGIVTFQVKTFCKFWLWLLKTSTSIPWKWVRILQRGFMQQHAGFLACLCDDAVSSRYLLKMLCFPQHLRSGLNSDISSRYFVNMQGEGTSQKPLSCGDETYVSLSNGFEVHGKGNVEDIVLKFLGHEPFEQNLRVVIKDPGDLQVDFLKLLGDKERKNSPILCQVPIIPRSPVQHPAPVTFDFEERIGISAQSVKDSIAKQPTVESSSCSPVAAPKKRKRQSVIHEVKDGEPSDCELEELSLELGEKWEELGRRLGFNQAAITNFDEDNNKLAKKAFKMLMAWKQKEGCEATYTILYYALRHKLVKCNRLAELFCCEEIEDNASP</sequence>
<gene>
    <name evidence="2" type="ORF">pdam_00002956</name>
</gene>
<dbReference type="AlphaFoldDB" id="A0A3M6U912"/>
<dbReference type="SMART" id="SM00005">
    <property type="entry name" value="DEATH"/>
    <property type="match status" value="1"/>
</dbReference>
<dbReference type="InterPro" id="IPR000488">
    <property type="entry name" value="Death_dom"/>
</dbReference>
<keyword evidence="3" id="KW-1185">Reference proteome</keyword>
<name>A0A3M6U912_POCDA</name>
<dbReference type="InterPro" id="IPR011029">
    <property type="entry name" value="DEATH-like_dom_sf"/>
</dbReference>
<evidence type="ECO:0000313" key="3">
    <source>
        <dbReference type="Proteomes" id="UP000275408"/>
    </source>
</evidence>
<protein>
    <recommendedName>
        <fullName evidence="1">Death domain-containing protein</fullName>
    </recommendedName>
</protein>
<comment type="caution">
    <text evidence="2">The sequence shown here is derived from an EMBL/GenBank/DDBJ whole genome shotgun (WGS) entry which is preliminary data.</text>
</comment>
<dbReference type="SUPFAM" id="SSF47986">
    <property type="entry name" value="DEATH domain"/>
    <property type="match status" value="1"/>
</dbReference>
<dbReference type="EMBL" id="RCHS01002011">
    <property type="protein sequence ID" value="RMX50056.1"/>
    <property type="molecule type" value="Genomic_DNA"/>
</dbReference>
<evidence type="ECO:0000259" key="1">
    <source>
        <dbReference type="PROSITE" id="PS50017"/>
    </source>
</evidence>
<dbReference type="Gene3D" id="1.10.533.10">
    <property type="entry name" value="Death Domain, Fas"/>
    <property type="match status" value="1"/>
</dbReference>
<organism evidence="2 3">
    <name type="scientific">Pocillopora damicornis</name>
    <name type="common">Cauliflower coral</name>
    <name type="synonym">Millepora damicornis</name>
    <dbReference type="NCBI Taxonomy" id="46731"/>
    <lineage>
        <taxon>Eukaryota</taxon>
        <taxon>Metazoa</taxon>
        <taxon>Cnidaria</taxon>
        <taxon>Anthozoa</taxon>
        <taxon>Hexacorallia</taxon>
        <taxon>Scleractinia</taxon>
        <taxon>Astrocoeniina</taxon>
        <taxon>Pocilloporidae</taxon>
        <taxon>Pocillopora</taxon>
    </lineage>
</organism>
<feature type="domain" description="Death" evidence="1">
    <location>
        <begin position="401"/>
        <end position="458"/>
    </location>
</feature>
<dbReference type="Proteomes" id="UP000275408">
    <property type="component" value="Unassembled WGS sequence"/>
</dbReference>
<accession>A0A3M6U912</accession>
<evidence type="ECO:0000313" key="2">
    <source>
        <dbReference type="EMBL" id="RMX50056.1"/>
    </source>
</evidence>
<dbReference type="CDD" id="cd01670">
    <property type="entry name" value="Death"/>
    <property type="match status" value="1"/>
</dbReference>
<reference evidence="2 3" key="1">
    <citation type="journal article" date="2018" name="Sci. Rep.">
        <title>Comparative analysis of the Pocillopora damicornis genome highlights role of immune system in coral evolution.</title>
        <authorList>
            <person name="Cunning R."/>
            <person name="Bay R.A."/>
            <person name="Gillette P."/>
            <person name="Baker A.C."/>
            <person name="Traylor-Knowles N."/>
        </authorList>
    </citation>
    <scope>NUCLEOTIDE SEQUENCE [LARGE SCALE GENOMIC DNA]</scope>
    <source>
        <strain evidence="2">RSMAS</strain>
        <tissue evidence="2">Whole animal</tissue>
    </source>
</reference>
<dbReference type="GO" id="GO:0007165">
    <property type="term" value="P:signal transduction"/>
    <property type="evidence" value="ECO:0007669"/>
    <property type="project" value="InterPro"/>
</dbReference>
<dbReference type="Pfam" id="PF00531">
    <property type="entry name" value="Death"/>
    <property type="match status" value="1"/>
</dbReference>